<dbReference type="EMBL" id="CWHR02000003">
    <property type="protein sequence ID" value="SBO22003.1"/>
    <property type="molecule type" value="Genomic_DNA"/>
</dbReference>
<evidence type="ECO:0000256" key="1">
    <source>
        <dbReference type="SAM" id="MobiDB-lite"/>
    </source>
</evidence>
<feature type="compositionally biased region" description="Basic residues" evidence="1">
    <location>
        <begin position="633"/>
        <end position="649"/>
    </location>
</feature>
<dbReference type="PANTHER" id="PTHR10644">
    <property type="entry name" value="DNA REPAIR/RNA PROCESSING CPSF FAMILY"/>
    <property type="match status" value="1"/>
</dbReference>
<feature type="region of interest" description="Disordered" evidence="1">
    <location>
        <begin position="1867"/>
        <end position="1898"/>
    </location>
</feature>
<reference evidence="5 6" key="2">
    <citation type="submission" date="2016-05" db="EMBL/GenBank/DDBJ databases">
        <authorList>
            <person name="Sharaf H."/>
        </authorList>
    </citation>
    <scope>NUCLEOTIDE SEQUENCE [LARGE SCALE GENOMIC DNA]</scope>
    <source>
        <strain evidence="5 6">H</strain>
    </source>
</reference>
<sequence>MINLQVHQLRSPSEADHCECGNLLREKSLEFVLLKNRNLSIYTYQRKRKKVFLIYETKLNAPVVKLVILKGVFLRKNKERISGVLLVYKGMQFVLYRFNRHLNTLVVVLKHSFLKKTNFQPLFYSLPISVNYVHGFDKGGGSAAGKEIRIGGRKPITGMTRRRRFRLTPKRLKGYMRGGLRPGGELPDEEVPTEKRKGKEKGKSLRRKETSVGHSTKSEHNSQSGINEEIYFNLYGENGNGDNMEDPFCLNRSIPEDINIGGIHQNTLGIIKNGQAKRKKRNLNFCEFVVSFSNDFKTIYFLFYSSRRRKKNDMDPTCAGEMRTTYFGKGLYLFNVLKVSLQDLYRHFIFIKKIFFHGGNMHVLLQNEPVRLRRDIRRGYYLDQCEYGVYWHGYHRHYHSSSTVHPSTIHPSTIHPSNHPPYTPSVSPLQINVGHAPMEELSLKLLILRQEDHKFDANKLMKGFPNDIIDLLRVKELLICLCQDYLYVINMKRNQKVVYIFKKSCYTNGVLHLQKKESLFCDCTDFNLRFKESSSNMFYMKGKLFILTRRCIVEGTLSWDHNNLVNLIKWRKVHRFKYDLAKSSVYFFRRRVHFVCCYNGICGRADVDLLVRRSRGRRIRGGPDGGSGEGFTRKRKSAPSAHPAKRKKLQNGEKGDVVSSTEEMTPDMDVLSANGNPTIASVPVLSTRRDRRRATRKVRPNDNFLMDLMIYLNKNPTVNEHTKGLNHSKYDFLFQKYKKKIKILEGNYSLINSQGGVEYVSPLFILKRRKKKQQEKIAPSTPMAKRNNPHKNDIITLVDKISAKGMLTDLIKSNEEPNFINNSSYFALIGNKKYSAVEKFFFKVPFSTLLNVSFKGARVRSVCATEGGRQNQIGQYVMVNLEGWKAEEDDEQIISKGRSNVLIRRSFLLCVDNINTWREKKGTIRKIIPLNRKEEKLVGESTNNLLNSSNMGNYPTKILQNKYRSKVIYTLRGESLQGESCDQVECPPRGIAKADILLAFFRFYPFVHYSNRDVKRYLEWKGSNSGADHLLGRENASDQRSSDIEINLKEKYIQFFLMEKNKNTHLSMEGNCICLLRFKSLLVQVCRKEIHVSHYANTCMILRSIYLEDPIVECKLIRMFLILRHDSGNCSVYTFHVDAVTDLLLRVREVTSLLNMCLLRCLDVDKGEEEINLLQFATFIMEGALKAGESSLWNCTDTKEEDLLSLFRTQTPDMFCKIVHRMGGSNEREILSLYTQLNNVRCISTVKRKAQSFLAFLDDANSTIRIFHLEKKRTFFISNSLLAVPKYVYNAKWSKREEITERGGDEPREELLLDTYKLEEIINVLLFPLGPNYILIVFLTGRPMLIYKSVGEIRSMRRLKFQVVTHRYIYPLLSNVHFVKDPSGENVDLVTISRDKTEVNNGFFLHIDGRKRARTRTDKVGFEGNEKKKKKKMFSKCIVGYPHIDITKVDLSRVSGNQEEQIYQKLRAYNTSFPPLLLSNCKGKLFVHRCGGEGQVASQGQPKGIVKIAHNAYLRVDSTSLRIVTIGEEENVFAVGPEQTGLNDLRQCEYQLNRDVARTLSEISPPLEVICHHSNVEKVQVHNEMFFLKNLPPNKFSFNDDMVSKLFLSYPYIYKIAISHFEYLLKRRKRCENGEQNGEQKGGEEKTIAEMEKKENHSVPTNEQGKAPKGDPPLGQQVSHGDPFFHRVTRGKIICVVVRTKYEEYHCLKKLQKRRLNLQKDELRNNVTYAGEEEVQCVPNVHLQDIINNQYTHKLKGFLPGNDKEEGVTTRNDEDIMIKNNKLICSAKSNAKFSKLLLLHECSSKRVFGYYTFEHAEEIHSVSFGFLHGKEYIYVSTSINIGERVETQGNIYVFDISGVFARVGEDSTMEGEVTTDGKEVIGEGEAESPPPSGKRKKGKLSVYLKKTYNSSVTQIHPFYMHSEGFTNGGLDSALESLILSNGGEMKRYGKYSGRSEHEELFLQEEEIPYPHERSITACRENRKKRNMDPNVHCNILHCMNSKLFIHEVSENDFTKGAFLENNFFISDIKILKNFFIVADLHRGIFISMYNYEQQYDSRSIIPIAKPFFSSNLNVLCCQYIVLDSLMCILAMDVFNNLLIFSFQNYQSVDTLYIFNFFNFCRRILKYVNAVHPHRRSNSALSISNDGSIHLFHPLSTKSFTFLRETYNVVRTALFPHLAINAHEDLTPDVFTQSVKLNLHRKTDSFSIKNVLFDDMLRQLPFYSAQVLQELFLKRANLLDHITIGEFLIELSSLNER</sequence>
<reference evidence="4" key="1">
    <citation type="submission" date="2016-05" db="EMBL/GenBank/DDBJ databases">
        <authorList>
            <person name="Lavstsen T."/>
            <person name="Jespersen J.S."/>
        </authorList>
    </citation>
    <scope>NUCLEOTIDE SEQUENCE [LARGE SCALE GENOMIC DNA]</scope>
</reference>
<dbReference type="InterPro" id="IPR050358">
    <property type="entry name" value="RSE1/DDB1/CFT1"/>
</dbReference>
<feature type="compositionally biased region" description="Basic and acidic residues" evidence="1">
    <location>
        <begin position="192"/>
        <end position="220"/>
    </location>
</feature>
<dbReference type="EMBL" id="CWHQ02000004">
    <property type="protein sequence ID" value="SBO21644.1"/>
    <property type="molecule type" value="Genomic_DNA"/>
</dbReference>
<protein>
    <recommendedName>
        <fullName evidence="2">RSE1/DDB1/CPSF1 C-terminal domain-containing protein</fullName>
    </recommendedName>
</protein>
<organism evidence="4 6">
    <name type="scientific">Plasmodium knowlesi (strain H)</name>
    <dbReference type="NCBI Taxonomy" id="5851"/>
    <lineage>
        <taxon>Eukaryota</taxon>
        <taxon>Sar</taxon>
        <taxon>Alveolata</taxon>
        <taxon>Apicomplexa</taxon>
        <taxon>Aconoidasida</taxon>
        <taxon>Haemosporida</taxon>
        <taxon>Plasmodiidae</taxon>
        <taxon>Plasmodium</taxon>
        <taxon>Plasmodium (Plasmodium)</taxon>
    </lineage>
</organism>
<evidence type="ECO:0000313" key="4">
    <source>
        <dbReference type="EMBL" id="SBO22003.1"/>
    </source>
</evidence>
<dbReference type="OMA" id="ILHCINS"/>
<name>A0A5K1VRN2_PLAKH</name>
<dbReference type="InterPro" id="IPR004871">
    <property type="entry name" value="RSE1/DDB1/CPSF1_C"/>
</dbReference>
<feature type="region of interest" description="Disordered" evidence="1">
    <location>
        <begin position="1653"/>
        <end position="1681"/>
    </location>
</feature>
<dbReference type="Proteomes" id="UP000182142">
    <property type="component" value="Unassembled WGS sequence"/>
</dbReference>
<feature type="region of interest" description="Disordered" evidence="1">
    <location>
        <begin position="176"/>
        <end position="223"/>
    </location>
</feature>
<dbReference type="GO" id="GO:0005634">
    <property type="term" value="C:nucleus"/>
    <property type="evidence" value="ECO:0007669"/>
    <property type="project" value="InterPro"/>
</dbReference>
<gene>
    <name evidence="3" type="ORF">PKNA1_C2_1019900</name>
    <name evidence="4" type="ORF">PKNA1_H1_1019900</name>
</gene>
<evidence type="ECO:0000259" key="2">
    <source>
        <dbReference type="Pfam" id="PF03178"/>
    </source>
</evidence>
<dbReference type="GO" id="GO:0003676">
    <property type="term" value="F:nucleic acid binding"/>
    <property type="evidence" value="ECO:0007669"/>
    <property type="project" value="InterPro"/>
</dbReference>
<evidence type="ECO:0000313" key="6">
    <source>
        <dbReference type="Proteomes" id="UP000182142"/>
    </source>
</evidence>
<evidence type="ECO:0000313" key="5">
    <source>
        <dbReference type="Proteomes" id="UP000182128"/>
    </source>
</evidence>
<dbReference type="Proteomes" id="UP000182128">
    <property type="component" value="Unassembled WGS sequence"/>
</dbReference>
<dbReference type="Gene3D" id="2.130.10.10">
    <property type="entry name" value="YVTN repeat-like/Quinoprotein amine dehydrogenase"/>
    <property type="match status" value="2"/>
</dbReference>
<dbReference type="Pfam" id="PF03178">
    <property type="entry name" value="CPSF_A"/>
    <property type="match status" value="1"/>
</dbReference>
<feature type="region of interest" description="Disordered" evidence="1">
    <location>
        <begin position="618"/>
        <end position="676"/>
    </location>
</feature>
<accession>A0A5K1VRN2</accession>
<feature type="domain" description="RSE1/DDB1/CPSF1 C-terminal" evidence="2">
    <location>
        <begin position="1995"/>
        <end position="2164"/>
    </location>
</feature>
<proteinExistence type="predicted"/>
<evidence type="ECO:0000313" key="3">
    <source>
        <dbReference type="EMBL" id="SBO21644.1"/>
    </source>
</evidence>
<dbReference type="InterPro" id="IPR015943">
    <property type="entry name" value="WD40/YVTN_repeat-like_dom_sf"/>
</dbReference>